<accession>A0A6N1NPR3</accession>
<dbReference type="GO" id="GO:0000225">
    <property type="term" value="F:N-acetylglucosaminylphosphatidylinositol deacetylase activity"/>
    <property type="evidence" value="ECO:0007669"/>
    <property type="project" value="TreeGrafter"/>
</dbReference>
<dbReference type="PANTHER" id="PTHR12993:SF11">
    <property type="entry name" value="N-ACETYLGLUCOSAMINYL-PHOSPHATIDYLINOSITOL DE-N-ACETYLASE"/>
    <property type="match status" value="1"/>
</dbReference>
<evidence type="ECO:0008006" key="2">
    <source>
        <dbReference type="Google" id="ProtNLM"/>
    </source>
</evidence>
<dbReference type="EMBL" id="MF405918">
    <property type="protein sequence ID" value="QKU33948.1"/>
    <property type="molecule type" value="Genomic_DNA"/>
</dbReference>
<dbReference type="Gene3D" id="3.40.50.10320">
    <property type="entry name" value="LmbE-like"/>
    <property type="match status" value="1"/>
</dbReference>
<dbReference type="InterPro" id="IPR024078">
    <property type="entry name" value="LmbE-like_dom_sf"/>
</dbReference>
<proteinExistence type="predicted"/>
<sequence length="230" mass="26744">MKLICVIVILILVGIYYILFNRKLYHSNIIIKGNEQINANKLMIVAHPDDELIFAGKELLKEKGWKVICVTNGSSKSENKFSFTVSPGTRKKEFIDVMNMLGCQYEMWDYEDNGFNANWDELSLLDKLRNAINENEYKIILTHNLNGEYGHVQHKKISELIHLLKPKNFYVFGYSETKNLNSTQSNSLDPNIIEINKLLSLYKSQRNTINKHYTYINNQTICKVDFLTPQ</sequence>
<dbReference type="Pfam" id="PF02585">
    <property type="entry name" value="PIG-L"/>
    <property type="match status" value="1"/>
</dbReference>
<evidence type="ECO:0000313" key="1">
    <source>
        <dbReference type="EMBL" id="QKU33948.1"/>
    </source>
</evidence>
<dbReference type="PANTHER" id="PTHR12993">
    <property type="entry name" value="N-ACETYLGLUCOSAMINYL-PHOSPHATIDYLINOSITOL DE-N-ACETYLASE-RELATED"/>
    <property type="match status" value="1"/>
</dbReference>
<protein>
    <recommendedName>
        <fullName evidence="2">N-acetylglucosaminyl phosphatidylinositol deacetylase</fullName>
    </recommendedName>
</protein>
<dbReference type="RefSeq" id="YP_010780560.1">
    <property type="nucleotide sequence ID" value="NC_075038.1"/>
</dbReference>
<dbReference type="KEGG" id="vg:80517251"/>
<name>A0A6N1NPR3_9VIRU</name>
<dbReference type="GeneID" id="80517251"/>
<dbReference type="SUPFAM" id="SSF102588">
    <property type="entry name" value="LmbE-like"/>
    <property type="match status" value="1"/>
</dbReference>
<reference evidence="1" key="1">
    <citation type="submission" date="2017-06" db="EMBL/GenBank/DDBJ databases">
        <authorList>
            <person name="Assis F.L."/>
            <person name="Abrahao J.S."/>
            <person name="Silva L."/>
            <person name="Khalil J.B."/>
            <person name="Rodrigues R."/>
            <person name="Silva L.S."/>
            <person name="Boratto P."/>
            <person name="Andrade M."/>
            <person name="Kroon E.G."/>
            <person name="Ribeiro B."/>
            <person name="Bergier I."/>
            <person name="Seligmann H."/>
            <person name="Ghigo E."/>
            <person name="Colson P."/>
            <person name="Levasseur A."/>
            <person name="Raoult D."/>
            <person name="Scola B.L."/>
        </authorList>
    </citation>
    <scope>NUCLEOTIDE SEQUENCE</scope>
    <source>
        <strain evidence="1">Deep ocean</strain>
    </source>
</reference>
<dbReference type="InterPro" id="IPR003737">
    <property type="entry name" value="GlcNAc_PI_deacetylase-related"/>
</dbReference>
<organism evidence="1">
    <name type="scientific">Tupanvirus deep ocean</name>
    <dbReference type="NCBI Taxonomy" id="2126984"/>
    <lineage>
        <taxon>Viruses</taxon>
        <taxon>Varidnaviria</taxon>
        <taxon>Bamfordvirae</taxon>
        <taxon>Nucleocytoviricota</taxon>
        <taxon>Megaviricetes</taxon>
        <taxon>Imitervirales</taxon>
        <taxon>Mimiviridae</taxon>
        <taxon>Megamimivirinae</taxon>
        <taxon>Tupanvirus</taxon>
        <taxon>Tupanvirus altamarinense</taxon>
    </lineage>
</organism>
<reference evidence="1" key="2">
    <citation type="journal article" date="2018" name="Nat. Commun.">
        <title>Tailed giant Tupanvirus possesses the most complete translational apparatus of the known virosphere.</title>
        <authorList>
            <person name="Abrahao J."/>
            <person name="Silva L."/>
            <person name="Silva L.S."/>
            <person name="Khalil J.Y.B."/>
            <person name="Rodrigues R."/>
            <person name="Arantes T."/>
            <person name="Assis F."/>
            <person name="Boratto P."/>
            <person name="Andrade M."/>
            <person name="Kroon E.G."/>
            <person name="Ribeiro B."/>
            <person name="Bergier I."/>
            <person name="Seligmann H."/>
            <person name="Ghigo E."/>
            <person name="Colson P."/>
            <person name="Levasseur A."/>
            <person name="Kroemer G."/>
            <person name="Raoult D."/>
            <person name="La Scola B."/>
        </authorList>
    </citation>
    <scope>NUCLEOTIDE SEQUENCE [LARGE SCALE GENOMIC DNA]</scope>
    <source>
        <strain evidence="1">Deep ocean</strain>
    </source>
</reference>